<keyword evidence="2" id="KW-1185">Reference proteome</keyword>
<dbReference type="PANTHER" id="PTHR45673">
    <property type="entry name" value="SERINE/THREONINE-PROTEIN PHOSPHATASE 2B CATALYTIC SUBUNIT 1-RELATED"/>
    <property type="match status" value="1"/>
</dbReference>
<dbReference type="AlphaFoldDB" id="A0A0R3WUQ0"/>
<reference evidence="1 2" key="2">
    <citation type="submission" date="2018-11" db="EMBL/GenBank/DDBJ databases">
        <authorList>
            <consortium name="Pathogen Informatics"/>
        </authorList>
    </citation>
    <scope>NUCLEOTIDE SEQUENCE [LARGE SCALE GENOMIC DNA]</scope>
</reference>
<reference evidence="3" key="1">
    <citation type="submission" date="2017-02" db="UniProtKB">
        <authorList>
            <consortium name="WormBaseParasite"/>
        </authorList>
    </citation>
    <scope>IDENTIFICATION</scope>
</reference>
<evidence type="ECO:0000313" key="1">
    <source>
        <dbReference type="EMBL" id="VDM25044.1"/>
    </source>
</evidence>
<dbReference type="WBParaSite" id="TTAC_0000449001-mRNA-1">
    <property type="protein sequence ID" value="TTAC_0000449001-mRNA-1"/>
    <property type="gene ID" value="TTAC_0000449001"/>
</dbReference>
<dbReference type="EMBL" id="UYWX01004556">
    <property type="protein sequence ID" value="VDM25044.1"/>
    <property type="molecule type" value="Genomic_DNA"/>
</dbReference>
<gene>
    <name evidence="1" type="ORF">TTAC_LOCUS4479</name>
</gene>
<evidence type="ECO:0000313" key="3">
    <source>
        <dbReference type="WBParaSite" id="TTAC_0000449001-mRNA-1"/>
    </source>
</evidence>
<name>A0A0R3WUQ0_HYDTA</name>
<accession>A0A0R3WUQ0</accession>
<dbReference type="Proteomes" id="UP000274429">
    <property type="component" value="Unassembled WGS sequence"/>
</dbReference>
<proteinExistence type="predicted"/>
<dbReference type="InterPro" id="IPR029052">
    <property type="entry name" value="Metallo-depent_PP-like"/>
</dbReference>
<dbReference type="SUPFAM" id="SSF56300">
    <property type="entry name" value="Metallo-dependent phosphatases"/>
    <property type="match status" value="1"/>
</dbReference>
<dbReference type="STRING" id="6205.A0A0R3WUQ0"/>
<sequence length="72" mass="7792">MQLLTVGLYCEGGTVAARKEVIRNKIRAIGKMARVFTVLREESESVLELKGLTPNGMLPFGALSGGRETLLT</sequence>
<dbReference type="InterPro" id="IPR043360">
    <property type="entry name" value="PP2B"/>
</dbReference>
<organism evidence="3">
    <name type="scientific">Hydatigena taeniaeformis</name>
    <name type="common">Feline tapeworm</name>
    <name type="synonym">Taenia taeniaeformis</name>
    <dbReference type="NCBI Taxonomy" id="6205"/>
    <lineage>
        <taxon>Eukaryota</taxon>
        <taxon>Metazoa</taxon>
        <taxon>Spiralia</taxon>
        <taxon>Lophotrochozoa</taxon>
        <taxon>Platyhelminthes</taxon>
        <taxon>Cestoda</taxon>
        <taxon>Eucestoda</taxon>
        <taxon>Cyclophyllidea</taxon>
        <taxon>Taeniidae</taxon>
        <taxon>Hydatigera</taxon>
    </lineage>
</organism>
<dbReference type="GO" id="GO:0033192">
    <property type="term" value="F:calmodulin-dependent protein phosphatase activity"/>
    <property type="evidence" value="ECO:0007669"/>
    <property type="project" value="InterPro"/>
</dbReference>
<dbReference type="OrthoDB" id="6285083at2759"/>
<dbReference type="GO" id="GO:0097720">
    <property type="term" value="P:calcineurin-mediated signaling"/>
    <property type="evidence" value="ECO:0007669"/>
    <property type="project" value="InterPro"/>
</dbReference>
<evidence type="ECO:0000313" key="2">
    <source>
        <dbReference type="Proteomes" id="UP000274429"/>
    </source>
</evidence>
<protein>
    <submittedName>
        <fullName evidence="3">Glutaredoxin</fullName>
    </submittedName>
</protein>